<feature type="region of interest" description="Disordered" evidence="6">
    <location>
        <begin position="1"/>
        <end position="27"/>
    </location>
</feature>
<comment type="catalytic activity">
    <reaction evidence="1">
        <text>beta-D-fructose 1,6-bisphosphate + H2O = beta-D-fructose 6-phosphate + phosphate</text>
        <dbReference type="Rhea" id="RHEA:11064"/>
        <dbReference type="ChEBI" id="CHEBI:15377"/>
        <dbReference type="ChEBI" id="CHEBI:32966"/>
        <dbReference type="ChEBI" id="CHEBI:43474"/>
        <dbReference type="ChEBI" id="CHEBI:57634"/>
        <dbReference type="EC" id="3.1.3.11"/>
    </reaction>
</comment>
<dbReference type="EC" id="3.1.3.11" evidence="2"/>
<dbReference type="OrthoDB" id="58111at2157"/>
<evidence type="ECO:0000313" key="8">
    <source>
        <dbReference type="Proteomes" id="UP000011648"/>
    </source>
</evidence>
<dbReference type="AlphaFoldDB" id="M0AAP9"/>
<evidence type="ECO:0000256" key="6">
    <source>
        <dbReference type="SAM" id="MobiDB-lite"/>
    </source>
</evidence>
<evidence type="ECO:0000256" key="2">
    <source>
        <dbReference type="ARBA" id="ARBA00013093"/>
    </source>
</evidence>
<dbReference type="STRING" id="1230458.C484_02539"/>
<evidence type="ECO:0000256" key="3">
    <source>
        <dbReference type="ARBA" id="ARBA00023277"/>
    </source>
</evidence>
<evidence type="ECO:0000256" key="5">
    <source>
        <dbReference type="PIRSR" id="PIRSR600760-2"/>
    </source>
</evidence>
<feature type="binding site" evidence="5">
    <location>
        <position position="111"/>
    </location>
    <ligand>
        <name>Mg(2+)</name>
        <dbReference type="ChEBI" id="CHEBI:18420"/>
        <label>1</label>
        <note>catalytic</note>
    </ligand>
</feature>
<evidence type="ECO:0000256" key="4">
    <source>
        <dbReference type="ARBA" id="ARBA00038103"/>
    </source>
</evidence>
<proteinExistence type="inferred from homology"/>
<keyword evidence="8" id="KW-1185">Reference proteome</keyword>
<evidence type="ECO:0000313" key="7">
    <source>
        <dbReference type="EMBL" id="ELY95835.1"/>
    </source>
</evidence>
<dbReference type="PATRIC" id="fig|1230458.4.peg.499"/>
<keyword evidence="5" id="KW-0479">Metal-binding</keyword>
<dbReference type="Gene3D" id="3.40.190.80">
    <property type="match status" value="1"/>
</dbReference>
<dbReference type="GO" id="GO:0008934">
    <property type="term" value="F:inositol monophosphate 1-phosphatase activity"/>
    <property type="evidence" value="ECO:0007669"/>
    <property type="project" value="TreeGrafter"/>
</dbReference>
<dbReference type="SUPFAM" id="SSF56655">
    <property type="entry name" value="Carbohydrate phosphatase"/>
    <property type="match status" value="1"/>
</dbReference>
<dbReference type="CDD" id="cd01637">
    <property type="entry name" value="IMPase_like"/>
    <property type="match status" value="1"/>
</dbReference>
<dbReference type="Pfam" id="PF00459">
    <property type="entry name" value="Inositol_P"/>
    <property type="match status" value="1"/>
</dbReference>
<dbReference type="PRINTS" id="PR00377">
    <property type="entry name" value="IMPHPHTASES"/>
</dbReference>
<dbReference type="RefSeq" id="WP_006824406.1">
    <property type="nucleotide sequence ID" value="NZ_AOIL01000012.1"/>
</dbReference>
<protein>
    <recommendedName>
        <fullName evidence="2">fructose-bisphosphatase</fullName>
        <ecNumber evidence="2">3.1.3.11</ecNumber>
    </recommendedName>
</protein>
<organism evidence="7 8">
    <name type="scientific">Natrialba taiwanensis DSM 12281</name>
    <dbReference type="NCBI Taxonomy" id="1230458"/>
    <lineage>
        <taxon>Archaea</taxon>
        <taxon>Methanobacteriati</taxon>
        <taxon>Methanobacteriota</taxon>
        <taxon>Stenosarchaea group</taxon>
        <taxon>Halobacteria</taxon>
        <taxon>Halobacteriales</taxon>
        <taxon>Natrialbaceae</taxon>
        <taxon>Natrialba</taxon>
    </lineage>
</organism>
<keyword evidence="3" id="KW-0119">Carbohydrate metabolism</keyword>
<feature type="binding site" evidence="5">
    <location>
        <position position="114"/>
    </location>
    <ligand>
        <name>Mg(2+)</name>
        <dbReference type="ChEBI" id="CHEBI:18420"/>
        <label>1</label>
        <note>catalytic</note>
    </ligand>
</feature>
<name>M0AAP9_9EURY</name>
<gene>
    <name evidence="7" type="ORF">C484_02539</name>
</gene>
<feature type="compositionally biased region" description="Acidic residues" evidence="6">
    <location>
        <begin position="16"/>
        <end position="26"/>
    </location>
</feature>
<reference evidence="7 8" key="1">
    <citation type="journal article" date="2014" name="PLoS Genet.">
        <title>Phylogenetically driven sequencing of extremely halophilic archaea reveals strategies for static and dynamic osmo-response.</title>
        <authorList>
            <person name="Becker E.A."/>
            <person name="Seitzer P.M."/>
            <person name="Tritt A."/>
            <person name="Larsen D."/>
            <person name="Krusor M."/>
            <person name="Yao A.I."/>
            <person name="Wu D."/>
            <person name="Madern D."/>
            <person name="Eisen J.A."/>
            <person name="Darling A.E."/>
            <person name="Facciotti M.T."/>
        </authorList>
    </citation>
    <scope>NUCLEOTIDE SEQUENCE [LARGE SCALE GENOMIC DNA]</scope>
    <source>
        <strain evidence="7 8">DSM 12281</strain>
    </source>
</reference>
<evidence type="ECO:0000256" key="1">
    <source>
        <dbReference type="ARBA" id="ARBA00001273"/>
    </source>
</evidence>
<comment type="cofactor">
    <cofactor evidence="5">
        <name>Mg(2+)</name>
        <dbReference type="ChEBI" id="CHEBI:18420"/>
    </cofactor>
</comment>
<dbReference type="Proteomes" id="UP000011648">
    <property type="component" value="Unassembled WGS sequence"/>
</dbReference>
<comment type="caution">
    <text evidence="7">The sequence shown here is derived from an EMBL/GenBank/DDBJ whole genome shotgun (WGS) entry which is preliminary data.</text>
</comment>
<dbReference type="GO" id="GO:0042132">
    <property type="term" value="F:fructose 1,6-bisphosphate 1-phosphatase activity"/>
    <property type="evidence" value="ECO:0007669"/>
    <property type="project" value="UniProtKB-EC"/>
</dbReference>
<feature type="binding site" evidence="5">
    <location>
        <position position="113"/>
    </location>
    <ligand>
        <name>Mg(2+)</name>
        <dbReference type="ChEBI" id="CHEBI:18420"/>
        <label>1</label>
        <note>catalytic</note>
    </ligand>
</feature>
<comment type="similarity">
    <text evidence="4">Belongs to the inositol monophosphatase superfamily. FBPase class 4 family.</text>
</comment>
<dbReference type="PANTHER" id="PTHR20854">
    <property type="entry name" value="INOSITOL MONOPHOSPHATASE"/>
    <property type="match status" value="1"/>
</dbReference>
<dbReference type="EMBL" id="AOIL01000012">
    <property type="protein sequence ID" value="ELY95835.1"/>
    <property type="molecule type" value="Genomic_DNA"/>
</dbReference>
<accession>M0AAP9</accession>
<feature type="binding site" evidence="5">
    <location>
        <position position="93"/>
    </location>
    <ligand>
        <name>Mg(2+)</name>
        <dbReference type="ChEBI" id="CHEBI:18420"/>
        <label>2</label>
    </ligand>
</feature>
<dbReference type="Gene3D" id="3.30.540.10">
    <property type="entry name" value="Fructose-1,6-Bisphosphatase, subunit A, domain 1"/>
    <property type="match status" value="1"/>
</dbReference>
<sequence length="289" mass="30689">MSDRQGDPESGVNPEPDADGQTDTEIDSDHRATLATRAATAGAAVALDSFRTELELEFKDGKTDVVTQADRDAQAAVIDVIREAYPDDPIVGEEDDALKTVPDTGPAWIVDPIDGTNNYVDEIRAFGTAVAAVVDGEPIGAATVCPALDDTYRFGPAGASVNGDPLTVSDRTDPETSTVCPTYWWPTDRRDQYAAATRAIVTRFSDMRRFGCAQLELAMVASGALEGVVTNRRANPWDTVAGVGLIREAGGVVTDLEGDRWRHDSDGLVASNGALHDEVLAVAREIDAA</sequence>
<dbReference type="GO" id="GO:0046872">
    <property type="term" value="F:metal ion binding"/>
    <property type="evidence" value="ECO:0007669"/>
    <property type="project" value="UniProtKB-KW"/>
</dbReference>
<dbReference type="InterPro" id="IPR000760">
    <property type="entry name" value="Inositol_monophosphatase-like"/>
</dbReference>
<keyword evidence="5" id="KW-0460">Magnesium</keyword>
<dbReference type="GO" id="GO:0007165">
    <property type="term" value="P:signal transduction"/>
    <property type="evidence" value="ECO:0007669"/>
    <property type="project" value="TreeGrafter"/>
</dbReference>
<dbReference type="GO" id="GO:0006020">
    <property type="term" value="P:inositol metabolic process"/>
    <property type="evidence" value="ECO:0007669"/>
    <property type="project" value="TreeGrafter"/>
</dbReference>
<dbReference type="PANTHER" id="PTHR20854:SF4">
    <property type="entry name" value="INOSITOL-1-MONOPHOSPHATASE-RELATED"/>
    <property type="match status" value="1"/>
</dbReference>
<feature type="binding site" evidence="5">
    <location>
        <position position="238"/>
    </location>
    <ligand>
        <name>Mg(2+)</name>
        <dbReference type="ChEBI" id="CHEBI:18420"/>
        <label>1</label>
        <note>catalytic</note>
    </ligand>
</feature>